<feature type="transmembrane region" description="Helical" evidence="1">
    <location>
        <begin position="72"/>
        <end position="98"/>
    </location>
</feature>
<feature type="transmembrane region" description="Helical" evidence="1">
    <location>
        <begin position="218"/>
        <end position="238"/>
    </location>
</feature>
<reference evidence="2" key="1">
    <citation type="submission" date="2018-05" db="EMBL/GenBank/DDBJ databases">
        <title>Effector identification in a new, highly contiguous assembly of the strawberry crown rot pathogen Phytophthora cactorum.</title>
        <authorList>
            <person name="Armitage A.D."/>
            <person name="Nellist C.F."/>
            <person name="Bates H."/>
            <person name="Vickerstaff R.J."/>
            <person name="Harrison R.J."/>
        </authorList>
    </citation>
    <scope>NUCLEOTIDE SEQUENCE</scope>
    <source>
        <strain evidence="2">P421</strain>
    </source>
</reference>
<evidence type="ECO:0000256" key="1">
    <source>
        <dbReference type="SAM" id="Phobius"/>
    </source>
</evidence>
<dbReference type="AlphaFoldDB" id="A0A8T1INZ5"/>
<keyword evidence="1" id="KW-0812">Transmembrane</keyword>
<organism evidence="2 3">
    <name type="scientific">Phytophthora cactorum</name>
    <dbReference type="NCBI Taxonomy" id="29920"/>
    <lineage>
        <taxon>Eukaryota</taxon>
        <taxon>Sar</taxon>
        <taxon>Stramenopiles</taxon>
        <taxon>Oomycota</taxon>
        <taxon>Peronosporomycetes</taxon>
        <taxon>Peronosporales</taxon>
        <taxon>Peronosporaceae</taxon>
        <taxon>Phytophthora</taxon>
    </lineage>
</organism>
<name>A0A8T1INZ5_9STRA</name>
<dbReference type="VEuPathDB" id="FungiDB:PC110_g42"/>
<evidence type="ECO:0000313" key="3">
    <source>
        <dbReference type="Proteomes" id="UP000760860"/>
    </source>
</evidence>
<sequence>MSKDAHVSFASPSKSTPAPAATVYSYKKHKPQTNQLYVDPALPPLHQCPSMNEEGTEGHALKLLRVTLKLVVFHWINSMLGVTAFTIVVCGVLVSILLTPLCCFGIVFFRLVLCLVAVLAELDVRLSNYISLPEEHISTMSLQRGSHASARACGETSVEQLVPNLNKFSQPAMRATLYFMSVKTLIGILSSLVLSISFSLPVGAISRGNLGDNFEGVVGLLVFVLATVLLLGIGIPLMQYSARLSRAATVYFCCEKCAPVHHTEKDHSTAALASRWTLIHWCTCIYRYCERGVLQFLHYFCYTANKHEVSLDKTTVGLSTANSKRHKTTQDN</sequence>
<keyword evidence="1" id="KW-0472">Membrane</keyword>
<comment type="caution">
    <text evidence="2">The sequence shown here is derived from an EMBL/GenBank/DDBJ whole genome shotgun (WGS) entry which is preliminary data.</text>
</comment>
<proteinExistence type="predicted"/>
<feature type="transmembrane region" description="Helical" evidence="1">
    <location>
        <begin position="104"/>
        <end position="122"/>
    </location>
</feature>
<feature type="transmembrane region" description="Helical" evidence="1">
    <location>
        <begin position="177"/>
        <end position="198"/>
    </location>
</feature>
<protein>
    <submittedName>
        <fullName evidence="2">Uncharacterized protein</fullName>
    </submittedName>
</protein>
<keyword evidence="1" id="KW-1133">Transmembrane helix</keyword>
<gene>
    <name evidence="2" type="ORF">PC129_g2288</name>
</gene>
<dbReference type="EMBL" id="RCMV01000041">
    <property type="protein sequence ID" value="KAG3227115.1"/>
    <property type="molecule type" value="Genomic_DNA"/>
</dbReference>
<accession>A0A8T1INZ5</accession>
<dbReference type="Proteomes" id="UP000760860">
    <property type="component" value="Unassembled WGS sequence"/>
</dbReference>
<evidence type="ECO:0000313" key="2">
    <source>
        <dbReference type="EMBL" id="KAG3227115.1"/>
    </source>
</evidence>